<sequence length="62" mass="6993">MQLQTSIGHLGCWKRKYTTYANSYVTMVGTLARTQISLTTEEVQGRNDDPSVRGAWLNFLPS</sequence>
<reference evidence="1 2" key="1">
    <citation type="journal article" date="2023" name="Hortic Res">
        <title>Pangenome of water caltrop reveals structural variations and asymmetric subgenome divergence after allopolyploidization.</title>
        <authorList>
            <person name="Zhang X."/>
            <person name="Chen Y."/>
            <person name="Wang L."/>
            <person name="Yuan Y."/>
            <person name="Fang M."/>
            <person name="Shi L."/>
            <person name="Lu R."/>
            <person name="Comes H.P."/>
            <person name="Ma Y."/>
            <person name="Chen Y."/>
            <person name="Huang G."/>
            <person name="Zhou Y."/>
            <person name="Zheng Z."/>
            <person name="Qiu Y."/>
        </authorList>
    </citation>
    <scope>NUCLEOTIDE SEQUENCE [LARGE SCALE GENOMIC DNA]</scope>
    <source>
        <tissue evidence="1">Roots</tissue>
    </source>
</reference>
<dbReference type="AlphaFoldDB" id="A0AAN7H241"/>
<keyword evidence="2" id="KW-1185">Reference proteome</keyword>
<gene>
    <name evidence="1" type="ORF">SAY87_026109</name>
</gene>
<accession>A0AAN7H241</accession>
<dbReference type="Proteomes" id="UP001345219">
    <property type="component" value="Chromosome 20"/>
</dbReference>
<evidence type="ECO:0000313" key="2">
    <source>
        <dbReference type="Proteomes" id="UP001345219"/>
    </source>
</evidence>
<comment type="caution">
    <text evidence="1">The sequence shown here is derived from an EMBL/GenBank/DDBJ whole genome shotgun (WGS) entry which is preliminary data.</text>
</comment>
<dbReference type="EMBL" id="JAXIOK010000020">
    <property type="protein sequence ID" value="KAK4747072.1"/>
    <property type="molecule type" value="Genomic_DNA"/>
</dbReference>
<proteinExistence type="predicted"/>
<name>A0AAN7H241_9MYRT</name>
<evidence type="ECO:0000313" key="1">
    <source>
        <dbReference type="EMBL" id="KAK4747072.1"/>
    </source>
</evidence>
<organism evidence="1 2">
    <name type="scientific">Trapa incisa</name>
    <dbReference type="NCBI Taxonomy" id="236973"/>
    <lineage>
        <taxon>Eukaryota</taxon>
        <taxon>Viridiplantae</taxon>
        <taxon>Streptophyta</taxon>
        <taxon>Embryophyta</taxon>
        <taxon>Tracheophyta</taxon>
        <taxon>Spermatophyta</taxon>
        <taxon>Magnoliopsida</taxon>
        <taxon>eudicotyledons</taxon>
        <taxon>Gunneridae</taxon>
        <taxon>Pentapetalae</taxon>
        <taxon>rosids</taxon>
        <taxon>malvids</taxon>
        <taxon>Myrtales</taxon>
        <taxon>Lythraceae</taxon>
        <taxon>Trapa</taxon>
    </lineage>
</organism>
<protein>
    <submittedName>
        <fullName evidence="1">Uncharacterized protein</fullName>
    </submittedName>
</protein>